<evidence type="ECO:0000313" key="2">
    <source>
        <dbReference type="Proteomes" id="UP000265520"/>
    </source>
</evidence>
<feature type="non-terminal residue" evidence="1">
    <location>
        <position position="66"/>
    </location>
</feature>
<organism evidence="1 2">
    <name type="scientific">Trifolium medium</name>
    <dbReference type="NCBI Taxonomy" id="97028"/>
    <lineage>
        <taxon>Eukaryota</taxon>
        <taxon>Viridiplantae</taxon>
        <taxon>Streptophyta</taxon>
        <taxon>Embryophyta</taxon>
        <taxon>Tracheophyta</taxon>
        <taxon>Spermatophyta</taxon>
        <taxon>Magnoliopsida</taxon>
        <taxon>eudicotyledons</taxon>
        <taxon>Gunneridae</taxon>
        <taxon>Pentapetalae</taxon>
        <taxon>rosids</taxon>
        <taxon>fabids</taxon>
        <taxon>Fabales</taxon>
        <taxon>Fabaceae</taxon>
        <taxon>Papilionoideae</taxon>
        <taxon>50 kb inversion clade</taxon>
        <taxon>NPAAA clade</taxon>
        <taxon>Hologalegina</taxon>
        <taxon>IRL clade</taxon>
        <taxon>Trifolieae</taxon>
        <taxon>Trifolium</taxon>
    </lineage>
</organism>
<keyword evidence="2" id="KW-1185">Reference proteome</keyword>
<dbReference type="AlphaFoldDB" id="A0A392MRY1"/>
<comment type="caution">
    <text evidence="1">The sequence shown here is derived from an EMBL/GenBank/DDBJ whole genome shotgun (WGS) entry which is preliminary data.</text>
</comment>
<dbReference type="Proteomes" id="UP000265520">
    <property type="component" value="Unassembled WGS sequence"/>
</dbReference>
<reference evidence="1 2" key="1">
    <citation type="journal article" date="2018" name="Front. Plant Sci.">
        <title>Red Clover (Trifolium pratense) and Zigzag Clover (T. medium) - A Picture of Genomic Similarities and Differences.</title>
        <authorList>
            <person name="Dluhosova J."/>
            <person name="Istvanek J."/>
            <person name="Nedelnik J."/>
            <person name="Repkova J."/>
        </authorList>
    </citation>
    <scope>NUCLEOTIDE SEQUENCE [LARGE SCALE GENOMIC DNA]</scope>
    <source>
        <strain evidence="2">cv. 10/8</strain>
        <tissue evidence="1">Leaf</tissue>
    </source>
</reference>
<proteinExistence type="predicted"/>
<gene>
    <name evidence="1" type="ORF">A2U01_0009937</name>
</gene>
<dbReference type="EMBL" id="LXQA010015342">
    <property type="protein sequence ID" value="MCH89044.1"/>
    <property type="molecule type" value="Genomic_DNA"/>
</dbReference>
<protein>
    <submittedName>
        <fullName evidence="1">Uncharacterized protein</fullName>
    </submittedName>
</protein>
<name>A0A392MRY1_9FABA</name>
<sequence length="66" mass="7377">MSSSSTTDTVNDAKHNFSHPEMYKKNLTAGTVESYGRHTKITVYEACEEDGSFDGDVLILPEMINY</sequence>
<accession>A0A392MRY1</accession>
<evidence type="ECO:0000313" key="1">
    <source>
        <dbReference type="EMBL" id="MCH89044.1"/>
    </source>
</evidence>